<keyword evidence="2" id="KW-1185">Reference proteome</keyword>
<evidence type="ECO:0000313" key="1">
    <source>
        <dbReference type="EMBL" id="KAH9413166.1"/>
    </source>
</evidence>
<organism evidence="1 2">
    <name type="scientific">Dermatophagoides pteronyssinus</name>
    <name type="common">European house dust mite</name>
    <dbReference type="NCBI Taxonomy" id="6956"/>
    <lineage>
        <taxon>Eukaryota</taxon>
        <taxon>Metazoa</taxon>
        <taxon>Ecdysozoa</taxon>
        <taxon>Arthropoda</taxon>
        <taxon>Chelicerata</taxon>
        <taxon>Arachnida</taxon>
        <taxon>Acari</taxon>
        <taxon>Acariformes</taxon>
        <taxon>Sarcoptiformes</taxon>
        <taxon>Astigmata</taxon>
        <taxon>Psoroptidia</taxon>
        <taxon>Analgoidea</taxon>
        <taxon>Pyroglyphidae</taxon>
        <taxon>Dermatophagoidinae</taxon>
        <taxon>Dermatophagoides</taxon>
    </lineage>
</organism>
<reference evidence="1 2" key="2">
    <citation type="journal article" date="2022" name="Mol. Biol. Evol.">
        <title>Comparative Genomics Reveals Insights into the Divergent Evolution of Astigmatic Mites and Household Pest Adaptations.</title>
        <authorList>
            <person name="Xiong Q."/>
            <person name="Wan A.T."/>
            <person name="Liu X."/>
            <person name="Fung C.S."/>
            <person name="Xiao X."/>
            <person name="Malainual N."/>
            <person name="Hou J."/>
            <person name="Wang L."/>
            <person name="Wang M."/>
            <person name="Yang K.Y."/>
            <person name="Cui Y."/>
            <person name="Leung E.L."/>
            <person name="Nong W."/>
            <person name="Shin S.K."/>
            <person name="Au S.W."/>
            <person name="Jeong K.Y."/>
            <person name="Chew F.T."/>
            <person name="Hui J.H."/>
            <person name="Leung T.F."/>
            <person name="Tungtrongchitr A."/>
            <person name="Zhong N."/>
            <person name="Liu Z."/>
            <person name="Tsui S.K."/>
        </authorList>
    </citation>
    <scope>NUCLEOTIDE SEQUENCE [LARGE SCALE GENOMIC DNA]</scope>
    <source>
        <strain evidence="1">Derp</strain>
    </source>
</reference>
<comment type="caution">
    <text evidence="1">The sequence shown here is derived from an EMBL/GenBank/DDBJ whole genome shotgun (WGS) entry which is preliminary data.</text>
</comment>
<dbReference type="EMBL" id="NJHN03000123">
    <property type="protein sequence ID" value="KAH9413166.1"/>
    <property type="molecule type" value="Genomic_DNA"/>
</dbReference>
<protein>
    <submittedName>
        <fullName evidence="1">Uncharacterized protein</fullName>
    </submittedName>
</protein>
<accession>A0ABQ8IS63</accession>
<proteinExistence type="predicted"/>
<dbReference type="Proteomes" id="UP000887458">
    <property type="component" value="Unassembled WGS sequence"/>
</dbReference>
<gene>
    <name evidence="1" type="ORF">DERP_006852</name>
</gene>
<evidence type="ECO:0000313" key="2">
    <source>
        <dbReference type="Proteomes" id="UP000887458"/>
    </source>
</evidence>
<name>A0ABQ8IS63_DERPT</name>
<sequence length="70" mass="8082">MITSEMFLTVTATITTKTIKFAVDPSSLNLSLSNKKPLPYYLVIYDDNDADPEYKLYLVHMFQPLCLQNY</sequence>
<reference evidence="1 2" key="1">
    <citation type="journal article" date="2018" name="J. Allergy Clin. Immunol.">
        <title>High-quality assembly of Dermatophagoides pteronyssinus genome and transcriptome reveals a wide range of novel allergens.</title>
        <authorList>
            <person name="Liu X.Y."/>
            <person name="Yang K.Y."/>
            <person name="Wang M.Q."/>
            <person name="Kwok J.S."/>
            <person name="Zeng X."/>
            <person name="Yang Z."/>
            <person name="Xiao X.J."/>
            <person name="Lau C.P."/>
            <person name="Li Y."/>
            <person name="Huang Z.M."/>
            <person name="Ba J.G."/>
            <person name="Yim A.K."/>
            <person name="Ouyang C.Y."/>
            <person name="Ngai S.M."/>
            <person name="Chan T.F."/>
            <person name="Leung E.L."/>
            <person name="Liu L."/>
            <person name="Liu Z.G."/>
            <person name="Tsui S.K."/>
        </authorList>
    </citation>
    <scope>NUCLEOTIDE SEQUENCE [LARGE SCALE GENOMIC DNA]</scope>
    <source>
        <strain evidence="1">Derp</strain>
    </source>
</reference>